<reference evidence="1 2" key="1">
    <citation type="submission" date="2024-10" db="EMBL/GenBank/DDBJ databases">
        <title>Updated reference genomes for cyclostephanoid diatoms.</title>
        <authorList>
            <person name="Roberts W.R."/>
            <person name="Alverson A.J."/>
        </authorList>
    </citation>
    <scope>NUCLEOTIDE SEQUENCE [LARGE SCALE GENOMIC DNA]</scope>
    <source>
        <strain evidence="1 2">AJA228-03</strain>
    </source>
</reference>
<evidence type="ECO:0000313" key="2">
    <source>
        <dbReference type="Proteomes" id="UP001530377"/>
    </source>
</evidence>
<organism evidence="1 2">
    <name type="scientific">Cyclostephanos tholiformis</name>
    <dbReference type="NCBI Taxonomy" id="382380"/>
    <lineage>
        <taxon>Eukaryota</taxon>
        <taxon>Sar</taxon>
        <taxon>Stramenopiles</taxon>
        <taxon>Ochrophyta</taxon>
        <taxon>Bacillariophyta</taxon>
        <taxon>Coscinodiscophyceae</taxon>
        <taxon>Thalassiosirophycidae</taxon>
        <taxon>Stephanodiscales</taxon>
        <taxon>Stephanodiscaceae</taxon>
        <taxon>Cyclostephanos</taxon>
    </lineage>
</organism>
<dbReference type="EMBL" id="JALLPB020000006">
    <property type="protein sequence ID" value="KAL3827224.1"/>
    <property type="molecule type" value="Genomic_DNA"/>
</dbReference>
<evidence type="ECO:0000313" key="1">
    <source>
        <dbReference type="EMBL" id="KAL3827224.1"/>
    </source>
</evidence>
<sequence length="77" mass="8973">MFSTRPRIGQNRRGLLLVGHHASARSRFVQAVIREMEATVQFKKYRAMRRRYGEGSDVSGEAHRIGEYVRGDILKRR</sequence>
<proteinExistence type="predicted"/>
<protein>
    <submittedName>
        <fullName evidence="1">Uncharacterized protein</fullName>
    </submittedName>
</protein>
<gene>
    <name evidence="1" type="ORF">ACHAXA_004699</name>
</gene>
<comment type="caution">
    <text evidence="1">The sequence shown here is derived from an EMBL/GenBank/DDBJ whole genome shotgun (WGS) entry which is preliminary data.</text>
</comment>
<name>A0ABD3SRI5_9STRA</name>
<accession>A0ABD3SRI5</accession>
<dbReference type="Proteomes" id="UP001530377">
    <property type="component" value="Unassembled WGS sequence"/>
</dbReference>
<keyword evidence="2" id="KW-1185">Reference proteome</keyword>
<dbReference type="AlphaFoldDB" id="A0ABD3SRI5"/>